<evidence type="ECO:0000256" key="5">
    <source>
        <dbReference type="NCBIfam" id="TIGR00020"/>
    </source>
</evidence>
<dbReference type="Gene3D" id="3.30.70.1660">
    <property type="match status" value="1"/>
</dbReference>
<sequence>MQNPEEYKERLSNLKKALFIDEKRQKIKQLKERLSDEKLWEDWEEGQKISKDVSSLQRDIEDYEMLELMLEEDKVAEFETDFKVLELKTFLSGKHDINNALISIHSGQGGTEAMDWTAMLYRMYSRYAESKKWDLEEDNKIPGDEAGLKSVTFELNGLYAYGFLKKEAGVHRLVRQSPFNADGLRQTSFALVEVTPIIENDVEIEVKEEELEWEFYRAGGHGGQNVNKVSTAVRLKHIPSGIIIECQEERYQGKNREKALKLLKSKLYVARLEEIEMEKKGLKGTYQTPGWGNQIRNYVLHPYKLVKDLRTDVESTNPEKVLDGDLDIFIDAEIRA</sequence>
<comment type="function">
    <text evidence="4">Peptide chain release factor 2 directs the termination of translation in response to the peptide chain termination codons UGA and UAA.</text>
</comment>
<dbReference type="PROSITE" id="PS00745">
    <property type="entry name" value="RF_PROK_I"/>
    <property type="match status" value="1"/>
</dbReference>
<name>A0A1F4WM70_UNCKA</name>
<dbReference type="HAMAP" id="MF_00094">
    <property type="entry name" value="Rel_fac_2"/>
    <property type="match status" value="1"/>
</dbReference>
<dbReference type="SUPFAM" id="SSF75620">
    <property type="entry name" value="Release factor"/>
    <property type="match status" value="1"/>
</dbReference>
<reference evidence="7 8" key="1">
    <citation type="journal article" date="2016" name="Nat. Commun.">
        <title>Thousands of microbial genomes shed light on interconnected biogeochemical processes in an aquifer system.</title>
        <authorList>
            <person name="Anantharaman K."/>
            <person name="Brown C.T."/>
            <person name="Hug L.A."/>
            <person name="Sharon I."/>
            <person name="Castelle C.J."/>
            <person name="Probst A.J."/>
            <person name="Thomas B.C."/>
            <person name="Singh A."/>
            <person name="Wilkins M.J."/>
            <person name="Karaoz U."/>
            <person name="Brodie E.L."/>
            <person name="Williams K.H."/>
            <person name="Hubbard S.S."/>
            <person name="Banfield J.F."/>
        </authorList>
    </citation>
    <scope>NUCLEOTIDE SEQUENCE [LARGE SCALE GENOMIC DNA]</scope>
</reference>
<dbReference type="PANTHER" id="PTHR43116">
    <property type="entry name" value="PEPTIDE CHAIN RELEASE FACTOR 2"/>
    <property type="match status" value="1"/>
</dbReference>
<protein>
    <recommendedName>
        <fullName evidence="4 5">Peptide chain release factor 2</fullName>
        <shortName evidence="4">RF-2</shortName>
    </recommendedName>
</protein>
<comment type="similarity">
    <text evidence="1 4">Belongs to the prokaryotic/mitochondrial release factor family.</text>
</comment>
<dbReference type="Pfam" id="PF03462">
    <property type="entry name" value="PCRF"/>
    <property type="match status" value="1"/>
</dbReference>
<dbReference type="InterPro" id="IPR005139">
    <property type="entry name" value="PCRF"/>
</dbReference>
<feature type="domain" description="Prokaryotic-type class I peptide chain release factors" evidence="6">
    <location>
        <begin position="217"/>
        <end position="233"/>
    </location>
</feature>
<dbReference type="Proteomes" id="UP000179113">
    <property type="component" value="Unassembled WGS sequence"/>
</dbReference>
<dbReference type="InterPro" id="IPR045853">
    <property type="entry name" value="Pep_chain_release_fac_I_sf"/>
</dbReference>
<keyword evidence="2 4" id="KW-0488">Methylation</keyword>
<evidence type="ECO:0000259" key="6">
    <source>
        <dbReference type="PROSITE" id="PS00745"/>
    </source>
</evidence>
<dbReference type="Pfam" id="PF00472">
    <property type="entry name" value="RF-1"/>
    <property type="match status" value="1"/>
</dbReference>
<evidence type="ECO:0000256" key="1">
    <source>
        <dbReference type="ARBA" id="ARBA00010835"/>
    </source>
</evidence>
<dbReference type="AlphaFoldDB" id="A0A1F4WM70"/>
<dbReference type="InterPro" id="IPR000352">
    <property type="entry name" value="Pep_chain_release_fac_I"/>
</dbReference>
<accession>A0A1F4WM70</accession>
<organism evidence="7 8">
    <name type="scientific">candidate division WWE3 bacterium RIFOXYC1_FULL_39_7</name>
    <dbReference type="NCBI Taxonomy" id="1802643"/>
    <lineage>
        <taxon>Bacteria</taxon>
        <taxon>Katanobacteria</taxon>
    </lineage>
</organism>
<dbReference type="PANTHER" id="PTHR43116:SF3">
    <property type="entry name" value="CLASS I PEPTIDE CHAIN RELEASE FACTOR"/>
    <property type="match status" value="1"/>
</dbReference>
<feature type="modified residue" description="N5-methylglutamine" evidence="4">
    <location>
        <position position="224"/>
    </location>
</feature>
<evidence type="ECO:0000313" key="8">
    <source>
        <dbReference type="Proteomes" id="UP000179113"/>
    </source>
</evidence>
<dbReference type="GO" id="GO:0005737">
    <property type="term" value="C:cytoplasm"/>
    <property type="evidence" value="ECO:0007669"/>
    <property type="project" value="UniProtKB-SubCell"/>
</dbReference>
<dbReference type="Gene3D" id="1.20.58.410">
    <property type="entry name" value="Release factor"/>
    <property type="match status" value="1"/>
</dbReference>
<proteinExistence type="inferred from homology"/>
<evidence type="ECO:0000256" key="3">
    <source>
        <dbReference type="ARBA" id="ARBA00022917"/>
    </source>
</evidence>
<evidence type="ECO:0000313" key="7">
    <source>
        <dbReference type="EMBL" id="OGC70003.1"/>
    </source>
</evidence>
<evidence type="ECO:0000256" key="2">
    <source>
        <dbReference type="ARBA" id="ARBA00022481"/>
    </source>
</evidence>
<gene>
    <name evidence="4" type="primary">prfB</name>
    <name evidence="7" type="ORF">A2415_01435</name>
</gene>
<dbReference type="EMBL" id="MEWA01000012">
    <property type="protein sequence ID" value="OGC70003.1"/>
    <property type="molecule type" value="Genomic_DNA"/>
</dbReference>
<comment type="PTM">
    <text evidence="4">Methylated by PrmC. Methylation increases the termination efficiency of RF2.</text>
</comment>
<dbReference type="InterPro" id="IPR004374">
    <property type="entry name" value="PrfB"/>
</dbReference>
<dbReference type="SMART" id="SM00937">
    <property type="entry name" value="PCRF"/>
    <property type="match status" value="1"/>
</dbReference>
<keyword evidence="3 4" id="KW-0648">Protein biosynthesis</keyword>
<dbReference type="NCBIfam" id="TIGR00020">
    <property type="entry name" value="prfB"/>
    <property type="match status" value="1"/>
</dbReference>
<comment type="subcellular location">
    <subcellularLocation>
        <location evidence="4">Cytoplasm</location>
    </subcellularLocation>
</comment>
<comment type="caution">
    <text evidence="7">The sequence shown here is derived from an EMBL/GenBank/DDBJ whole genome shotgun (WGS) entry which is preliminary data.</text>
</comment>
<dbReference type="Gene3D" id="3.30.160.20">
    <property type="match status" value="1"/>
</dbReference>
<keyword evidence="4" id="KW-0963">Cytoplasm</keyword>
<evidence type="ECO:0000256" key="4">
    <source>
        <dbReference type="HAMAP-Rule" id="MF_00094"/>
    </source>
</evidence>
<dbReference type="GO" id="GO:0016149">
    <property type="term" value="F:translation release factor activity, codon specific"/>
    <property type="evidence" value="ECO:0007669"/>
    <property type="project" value="UniProtKB-UniRule"/>
</dbReference>